<dbReference type="InterPro" id="IPR001611">
    <property type="entry name" value="Leu-rich_rpt"/>
</dbReference>
<reference evidence="17" key="1">
    <citation type="submission" date="2025-08" db="UniProtKB">
        <authorList>
            <consortium name="RefSeq"/>
        </authorList>
    </citation>
    <scope>IDENTIFICATION</scope>
    <source>
        <tissue evidence="17">Leaves</tissue>
    </source>
</reference>
<dbReference type="Pfam" id="PF23598">
    <property type="entry name" value="LRR_14"/>
    <property type="match status" value="1"/>
</dbReference>
<comment type="subcellular location">
    <subcellularLocation>
        <location evidence="1">Cell membrane</location>
        <topology evidence="1">Single-pass type I membrane protein</topology>
    </subcellularLocation>
</comment>
<evidence type="ECO:0000256" key="9">
    <source>
        <dbReference type="ARBA" id="ARBA00023136"/>
    </source>
</evidence>
<keyword evidence="6 13" id="KW-0732">Signal</keyword>
<evidence type="ECO:0000256" key="10">
    <source>
        <dbReference type="ARBA" id="ARBA00023170"/>
    </source>
</evidence>
<dbReference type="SMART" id="SM00364">
    <property type="entry name" value="LRR_BAC"/>
    <property type="match status" value="4"/>
</dbReference>
<dbReference type="Pfam" id="PF00560">
    <property type="entry name" value="LRR_1"/>
    <property type="match status" value="6"/>
</dbReference>
<evidence type="ECO:0000256" key="5">
    <source>
        <dbReference type="ARBA" id="ARBA00022692"/>
    </source>
</evidence>
<dbReference type="Pfam" id="PF08263">
    <property type="entry name" value="LRRNT_2"/>
    <property type="match status" value="1"/>
</dbReference>
<keyword evidence="8 12" id="KW-1133">Transmembrane helix</keyword>
<dbReference type="SUPFAM" id="SSF52058">
    <property type="entry name" value="L domain-like"/>
    <property type="match status" value="3"/>
</dbReference>
<keyword evidence="11" id="KW-0325">Glycoprotein</keyword>
<dbReference type="PRINTS" id="PR00019">
    <property type="entry name" value="LEURICHRPT"/>
</dbReference>
<feature type="chain" id="PRO_5027969268" evidence="13">
    <location>
        <begin position="28"/>
        <end position="940"/>
    </location>
</feature>
<feature type="transmembrane region" description="Helical" evidence="12">
    <location>
        <begin position="901"/>
        <end position="925"/>
    </location>
</feature>
<evidence type="ECO:0000256" key="3">
    <source>
        <dbReference type="ARBA" id="ARBA00022475"/>
    </source>
</evidence>
<proteinExistence type="inferred from homology"/>
<comment type="similarity">
    <text evidence="2">Belongs to the RLP family.</text>
</comment>
<dbReference type="InterPro" id="IPR013210">
    <property type="entry name" value="LRR_N_plant-typ"/>
</dbReference>
<keyword evidence="4" id="KW-0433">Leucine-rich repeat</keyword>
<name>A0A2I4HIG3_JUGRE</name>
<keyword evidence="5 12" id="KW-0812">Transmembrane</keyword>
<dbReference type="SMART" id="SM00369">
    <property type="entry name" value="LRR_TYP"/>
    <property type="match status" value="8"/>
</dbReference>
<dbReference type="AlphaFoldDB" id="A0A2I4HIG3"/>
<dbReference type="InterPro" id="IPR032675">
    <property type="entry name" value="LRR_dom_sf"/>
</dbReference>
<dbReference type="PROSITE" id="PS51450">
    <property type="entry name" value="LRR"/>
    <property type="match status" value="1"/>
</dbReference>
<gene>
    <name evidence="17" type="primary">LOC109018248</name>
</gene>
<organism evidence="16 17">
    <name type="scientific">Juglans regia</name>
    <name type="common">English walnut</name>
    <dbReference type="NCBI Taxonomy" id="51240"/>
    <lineage>
        <taxon>Eukaryota</taxon>
        <taxon>Viridiplantae</taxon>
        <taxon>Streptophyta</taxon>
        <taxon>Embryophyta</taxon>
        <taxon>Tracheophyta</taxon>
        <taxon>Spermatophyta</taxon>
        <taxon>Magnoliopsida</taxon>
        <taxon>eudicotyledons</taxon>
        <taxon>Gunneridae</taxon>
        <taxon>Pentapetalae</taxon>
        <taxon>rosids</taxon>
        <taxon>fabids</taxon>
        <taxon>Fagales</taxon>
        <taxon>Juglandaceae</taxon>
        <taxon>Juglans</taxon>
    </lineage>
</organism>
<sequence>MPTCFRFLFSDLLVLFLLLLTASLSSPQPFCHQDESLALMQFKDSFIINNDTFPSCYPKATSWRVEAEHGRSDCCSWDGVECDPHTGHVIGLDLSDSCLYGSINSNSSLFRLSHLRSLNLALNDFNYSKIPSTIGNLSWLTYLNLSHSYISEEVPSEVSHLSKLSSLDLSSNSNLIIGSLTRLVQNLTRLEEIVLSGVMISSIVPESLANSSSLKTLKLEGCGLYGEFPTRIFQLPQLRDLWIGTNEDLTGQLPEFHSSNVLQALSLSYTSFSGSIPNSLWNLTQLTILDLIGNSFDNSSCLTKASSNHTFPHLQYLGLSSLNLTKFPNFLRNQNKLVQLDLSENNIQGIIPKWMFNASKENLQDLYLSYNLLTGFENSRDVLPWPNLLRLDLENNRLQGSFPISQIPPSIQELYLSNNLLTGFKNSRDVLPWPNLQLLDLENNRLQGLFPISQIPPSIQDLVLSNNLLTGFENSRDVLPWPNLRMLDLENNRLQGSFPISQIPPSIEYLYLSNNFLTGFEDSRDVLPWPNLRMLDLENNSLQGSLPIPPPSVLIYQVSKNAFTGEISPLFCNLSSLYVLDLSYNNLSGKLHPCFCNLSQSLTTLELRSNNIGGTIPDAWAKGCSLSIIDLNHNQLQGRLPRSLANCKELVYLDVGYNKIHDTFPLWLGTLPELKIFILRSNGFYGAIRNIQINCTLSNLHIIDLSHNNFSGDLPAKCFQQWNTMKLFGAKEFQYMRDYNSGILYSISLTTKGIELEYEKIQDELIVIDLSCNKFEGEIPEVVGNLKGLHILNFSNNALSGRIPSSLANLTGLESLDLSQNKLFGEIPPQLAQLTFLEIFEVFNNCLTGPIPHGSQFERFPNSSFNGNPGLCGMPLSKACGDSLPKPPYEGNQGLVSPFEFGWKVVAIGYGCGFVIGIVIGQWVIARKQDWFVNTFRIKK</sequence>
<keyword evidence="9 12" id="KW-0472">Membrane</keyword>
<feature type="signal peptide" evidence="13">
    <location>
        <begin position="1"/>
        <end position="27"/>
    </location>
</feature>
<evidence type="ECO:0000259" key="14">
    <source>
        <dbReference type="Pfam" id="PF08263"/>
    </source>
</evidence>
<dbReference type="RefSeq" id="XP_018855958.2">
    <property type="nucleotide sequence ID" value="XM_019000413.2"/>
</dbReference>
<keyword evidence="10" id="KW-0675">Receptor</keyword>
<evidence type="ECO:0000256" key="8">
    <source>
        <dbReference type="ARBA" id="ARBA00022989"/>
    </source>
</evidence>
<evidence type="ECO:0000256" key="11">
    <source>
        <dbReference type="ARBA" id="ARBA00023180"/>
    </source>
</evidence>
<feature type="domain" description="Leucine-rich repeat-containing N-terminal plant-type" evidence="14">
    <location>
        <begin position="32"/>
        <end position="83"/>
    </location>
</feature>
<dbReference type="PANTHER" id="PTHR48061:SF29">
    <property type="entry name" value="RECEPTOR-LIKE KINASE FAMILY PROTEIN, PUTATIVE-RELATED"/>
    <property type="match status" value="1"/>
</dbReference>
<dbReference type="FunFam" id="3.80.10.10:FF:000213">
    <property type="entry name" value="Tyrosine-sulfated glycopeptide receptor 1"/>
    <property type="match status" value="1"/>
</dbReference>
<keyword evidence="16" id="KW-1185">Reference proteome</keyword>
<dbReference type="InParanoid" id="A0A2I4HIG3"/>
<dbReference type="PANTHER" id="PTHR48061">
    <property type="entry name" value="LEUCINE-RICH REPEAT RECEPTOR PROTEIN KINASE EMS1-LIKE-RELATED"/>
    <property type="match status" value="1"/>
</dbReference>
<dbReference type="InterPro" id="IPR046956">
    <property type="entry name" value="RLP23-like"/>
</dbReference>
<dbReference type="GeneID" id="109018248"/>
<evidence type="ECO:0000256" key="12">
    <source>
        <dbReference type="SAM" id="Phobius"/>
    </source>
</evidence>
<dbReference type="GO" id="GO:0005886">
    <property type="term" value="C:plasma membrane"/>
    <property type="evidence" value="ECO:0007669"/>
    <property type="project" value="UniProtKB-SubCell"/>
</dbReference>
<evidence type="ECO:0000256" key="2">
    <source>
        <dbReference type="ARBA" id="ARBA00009592"/>
    </source>
</evidence>
<evidence type="ECO:0000256" key="1">
    <source>
        <dbReference type="ARBA" id="ARBA00004251"/>
    </source>
</evidence>
<dbReference type="Proteomes" id="UP000235220">
    <property type="component" value="Chromosome 10"/>
</dbReference>
<evidence type="ECO:0000256" key="6">
    <source>
        <dbReference type="ARBA" id="ARBA00022729"/>
    </source>
</evidence>
<dbReference type="Gene3D" id="3.80.10.10">
    <property type="entry name" value="Ribonuclease Inhibitor"/>
    <property type="match status" value="3"/>
</dbReference>
<keyword evidence="3" id="KW-1003">Cell membrane</keyword>
<dbReference type="KEGG" id="jre:109018248"/>
<dbReference type="STRING" id="51240.A0A2I4HIG3"/>
<protein>
    <submittedName>
        <fullName evidence="17">Receptor-like protein 7</fullName>
    </submittedName>
</protein>
<evidence type="ECO:0000313" key="16">
    <source>
        <dbReference type="Proteomes" id="UP000235220"/>
    </source>
</evidence>
<dbReference type="InterPro" id="IPR055414">
    <property type="entry name" value="LRR_R13L4/SHOC2-like"/>
</dbReference>
<dbReference type="Pfam" id="PF13855">
    <property type="entry name" value="LRR_8"/>
    <property type="match status" value="2"/>
</dbReference>
<dbReference type="InterPro" id="IPR003591">
    <property type="entry name" value="Leu-rich_rpt_typical-subtyp"/>
</dbReference>
<evidence type="ECO:0000256" key="7">
    <source>
        <dbReference type="ARBA" id="ARBA00022737"/>
    </source>
</evidence>
<dbReference type="OrthoDB" id="676979at2759"/>
<keyword evidence="7" id="KW-0677">Repeat</keyword>
<evidence type="ECO:0000259" key="15">
    <source>
        <dbReference type="Pfam" id="PF23598"/>
    </source>
</evidence>
<evidence type="ECO:0000313" key="17">
    <source>
        <dbReference type="RefSeq" id="XP_018855958.2"/>
    </source>
</evidence>
<evidence type="ECO:0000256" key="4">
    <source>
        <dbReference type="ARBA" id="ARBA00022614"/>
    </source>
</evidence>
<accession>A0A2I4HIG3</accession>
<feature type="domain" description="Disease resistance R13L4/SHOC-2-like LRR" evidence="15">
    <location>
        <begin position="92"/>
        <end position="202"/>
    </location>
</feature>
<evidence type="ECO:0000256" key="13">
    <source>
        <dbReference type="SAM" id="SignalP"/>
    </source>
</evidence>